<organism evidence="2 3">
    <name type="scientific">Ogataea polymorpha</name>
    <dbReference type="NCBI Taxonomy" id="460523"/>
    <lineage>
        <taxon>Eukaryota</taxon>
        <taxon>Fungi</taxon>
        <taxon>Dikarya</taxon>
        <taxon>Ascomycota</taxon>
        <taxon>Saccharomycotina</taxon>
        <taxon>Pichiomycetes</taxon>
        <taxon>Pichiales</taxon>
        <taxon>Pichiaceae</taxon>
        <taxon>Ogataea</taxon>
    </lineage>
</organism>
<feature type="compositionally biased region" description="Low complexity" evidence="1">
    <location>
        <begin position="222"/>
        <end position="232"/>
    </location>
</feature>
<dbReference type="Proteomes" id="UP000788993">
    <property type="component" value="Unassembled WGS sequence"/>
</dbReference>
<dbReference type="AlphaFoldDB" id="A0A9P8P4Q2"/>
<proteinExistence type="predicted"/>
<feature type="compositionally biased region" description="Basic and acidic residues" evidence="1">
    <location>
        <begin position="170"/>
        <end position="218"/>
    </location>
</feature>
<dbReference type="EMBL" id="JAEUBD010001178">
    <property type="protein sequence ID" value="KAH3665227.1"/>
    <property type="molecule type" value="Genomic_DNA"/>
</dbReference>
<comment type="caution">
    <text evidence="2">The sequence shown here is derived from an EMBL/GenBank/DDBJ whole genome shotgun (WGS) entry which is preliminary data.</text>
</comment>
<feature type="compositionally biased region" description="Polar residues" evidence="1">
    <location>
        <begin position="26"/>
        <end position="46"/>
    </location>
</feature>
<gene>
    <name evidence="2" type="ORF">OGATHE_004042</name>
</gene>
<evidence type="ECO:0000256" key="1">
    <source>
        <dbReference type="SAM" id="MobiDB-lite"/>
    </source>
</evidence>
<reference evidence="2" key="1">
    <citation type="journal article" date="2021" name="Open Biol.">
        <title>Shared evolutionary footprints suggest mitochondrial oxidative damage underlies multiple complex I losses in fungi.</title>
        <authorList>
            <person name="Schikora-Tamarit M.A."/>
            <person name="Marcet-Houben M."/>
            <person name="Nosek J."/>
            <person name="Gabaldon T."/>
        </authorList>
    </citation>
    <scope>NUCLEOTIDE SEQUENCE</scope>
    <source>
        <strain evidence="2">NCAIM Y.01608</strain>
    </source>
</reference>
<evidence type="ECO:0000313" key="2">
    <source>
        <dbReference type="EMBL" id="KAH3665227.1"/>
    </source>
</evidence>
<name>A0A9P8P4Q2_9ASCO</name>
<feature type="region of interest" description="Disordered" evidence="1">
    <location>
        <begin position="18"/>
        <end position="240"/>
    </location>
</feature>
<accession>A0A9P8P4Q2</accession>
<evidence type="ECO:0000313" key="3">
    <source>
        <dbReference type="Proteomes" id="UP000788993"/>
    </source>
</evidence>
<feature type="compositionally biased region" description="Polar residues" evidence="1">
    <location>
        <begin position="89"/>
        <end position="101"/>
    </location>
</feature>
<reference evidence="2" key="2">
    <citation type="submission" date="2021-01" db="EMBL/GenBank/DDBJ databases">
        <authorList>
            <person name="Schikora-Tamarit M.A."/>
        </authorList>
    </citation>
    <scope>NUCLEOTIDE SEQUENCE</scope>
    <source>
        <strain evidence="2">NCAIM Y.01608</strain>
    </source>
</reference>
<keyword evidence="3" id="KW-1185">Reference proteome</keyword>
<sequence length="399" mass="44856">MGSKFRAQHKEQIETVRATAAAAELSPTTSSRTPDTGNSPASTASFAVSKVPLKTKGNGPLHAGTPVRKEPVVDLDDDVQLDGVDSDAGSYNYNDYNSSVMSPIKLPGSPLHEDEGIKGLGQQEAPIVDISSEFEDSEDERDKEQGESLMVEQSVRDEVDAEATILRVADFVERRRREKTEPRGRREVQETAIEKSPERGLARSIEHSPVHNPERTTEDSPDSSPRSPEHSPLNSDTDLRHATRWSRAQWTRLSRYLRLYRATKDKRMLAPEKLEREFHCPPEEVVARSEILARLILVCDIGDIDSHSVAVRKLRDDDAQAGNEIDNKQVEIVIRVVRRDEKQKDRNSHQELLDWGVLVAIVDLLPHGEVVVRSVVEIKWRSLDLVEHDIRADDISDVR</sequence>
<protein>
    <submittedName>
        <fullName evidence="2">Uncharacterized protein</fullName>
    </submittedName>
</protein>